<sequence>MVVVAADPGGARRGCRDRVQGARALGRGFSQSQIDKIFEVELMRPPLTFERLLNSLGAGGLLEGDVRIGDLLVELDQGGRIVFVEDGKRVAVMTSWPAYVDVREERAGIAAALRSAWQSGMFDVAGYDSDVTRILHRRGTKPDPSPVDEWSDPEGGDGDERVR</sequence>
<name>A0A511FF77_9CELL</name>
<evidence type="ECO:0000313" key="2">
    <source>
        <dbReference type="EMBL" id="GEL46987.1"/>
    </source>
</evidence>
<evidence type="ECO:0000256" key="1">
    <source>
        <dbReference type="SAM" id="MobiDB-lite"/>
    </source>
</evidence>
<dbReference type="Proteomes" id="UP000321723">
    <property type="component" value="Unassembled WGS sequence"/>
</dbReference>
<protein>
    <submittedName>
        <fullName evidence="2">Uncharacterized protein</fullName>
    </submittedName>
</protein>
<dbReference type="AlphaFoldDB" id="A0A511FF77"/>
<accession>A0A511FF77</accession>
<feature type="region of interest" description="Disordered" evidence="1">
    <location>
        <begin position="136"/>
        <end position="163"/>
    </location>
</feature>
<reference evidence="2 3" key="1">
    <citation type="submission" date="2019-07" db="EMBL/GenBank/DDBJ databases">
        <title>Whole genome shotgun sequence of Cellulomonas hominis NBRC 16055.</title>
        <authorList>
            <person name="Hosoyama A."/>
            <person name="Uohara A."/>
            <person name="Ohji S."/>
            <person name="Ichikawa N."/>
        </authorList>
    </citation>
    <scope>NUCLEOTIDE SEQUENCE [LARGE SCALE GENOMIC DNA]</scope>
    <source>
        <strain evidence="2 3">NBRC 16055</strain>
    </source>
</reference>
<keyword evidence="3" id="KW-1185">Reference proteome</keyword>
<evidence type="ECO:0000313" key="3">
    <source>
        <dbReference type="Proteomes" id="UP000321723"/>
    </source>
</evidence>
<proteinExistence type="predicted"/>
<gene>
    <name evidence="2" type="ORF">CHO01_21030</name>
</gene>
<comment type="caution">
    <text evidence="2">The sequence shown here is derived from an EMBL/GenBank/DDBJ whole genome shotgun (WGS) entry which is preliminary data.</text>
</comment>
<dbReference type="EMBL" id="BJVQ01000027">
    <property type="protein sequence ID" value="GEL46987.1"/>
    <property type="molecule type" value="Genomic_DNA"/>
</dbReference>
<organism evidence="2 3">
    <name type="scientific">Cellulomonas hominis</name>
    <dbReference type="NCBI Taxonomy" id="156981"/>
    <lineage>
        <taxon>Bacteria</taxon>
        <taxon>Bacillati</taxon>
        <taxon>Actinomycetota</taxon>
        <taxon>Actinomycetes</taxon>
        <taxon>Micrococcales</taxon>
        <taxon>Cellulomonadaceae</taxon>
        <taxon>Cellulomonas</taxon>
    </lineage>
</organism>